<evidence type="ECO:0000313" key="2">
    <source>
        <dbReference type="EMBL" id="ORE23279.1"/>
    </source>
</evidence>
<dbReference type="AlphaFoldDB" id="A0A0A1NHW8"/>
<dbReference type="GO" id="GO:0006218">
    <property type="term" value="P:uridine catabolic process"/>
    <property type="evidence" value="ECO:0007669"/>
    <property type="project" value="TreeGrafter"/>
</dbReference>
<sequence>MKETIVGANFPRDAEGRVYHIGVKQGDVANRILTVGDHVRAKRIAQLLDSEEEAGHPVFEKLSQRGFLTITGRYKGVPVSIIAIGMGNSMMDFFVRETRASTEGTLAIVRFGSCGSLSHQAPAGAVIIPKAGFCIRRNLDYFSKEPLYPELKDKPYLFSGTFPADEEMTQLLSKQIKDALAPIEKDGLLVGPVLSDGLNADGCSFYASQGRTDSNFWDDNEGVLQEILSIYPETHSIEMETSMLFHLANCASKPIRAAGCMQVFADRIANNFIRPEIVAVLEPAVGRACLEALIKVQIEDEMDPVGTVWEPKK</sequence>
<dbReference type="SUPFAM" id="SSF53167">
    <property type="entry name" value="Purine and uridine phosphorylases"/>
    <property type="match status" value="1"/>
</dbReference>
<dbReference type="Gene3D" id="3.40.50.1580">
    <property type="entry name" value="Nucleoside phosphorylase domain"/>
    <property type="match status" value="1"/>
</dbReference>
<evidence type="ECO:0000313" key="3">
    <source>
        <dbReference type="Proteomes" id="UP000242381"/>
    </source>
</evidence>
<accession>A0A0A1NHW8</accession>
<dbReference type="EMBL" id="KV921259">
    <property type="protein sequence ID" value="ORE23279.1"/>
    <property type="molecule type" value="Genomic_DNA"/>
</dbReference>
<dbReference type="OMA" id="TFEMETF"/>
<organism evidence="2 3">
    <name type="scientific">Rhizopus microsporus</name>
    <dbReference type="NCBI Taxonomy" id="58291"/>
    <lineage>
        <taxon>Eukaryota</taxon>
        <taxon>Fungi</taxon>
        <taxon>Fungi incertae sedis</taxon>
        <taxon>Mucoromycota</taxon>
        <taxon>Mucoromycotina</taxon>
        <taxon>Mucoromycetes</taxon>
        <taxon>Mucorales</taxon>
        <taxon>Mucorineae</taxon>
        <taxon>Rhizopodaceae</taxon>
        <taxon>Rhizopus</taxon>
    </lineage>
</organism>
<dbReference type="Proteomes" id="UP000242381">
    <property type="component" value="Unassembled WGS sequence"/>
</dbReference>
<dbReference type="GO" id="GO:0005829">
    <property type="term" value="C:cytosol"/>
    <property type="evidence" value="ECO:0007669"/>
    <property type="project" value="TreeGrafter"/>
</dbReference>
<dbReference type="PANTHER" id="PTHR43691:SF14">
    <property type="entry name" value="URIDINE PHOSPHORYLASE"/>
    <property type="match status" value="1"/>
</dbReference>
<dbReference type="Pfam" id="PF01048">
    <property type="entry name" value="PNP_UDP_1"/>
    <property type="match status" value="1"/>
</dbReference>
<proteinExistence type="predicted"/>
<gene>
    <name evidence="2" type="ORF">BCV71DRAFT_224022</name>
</gene>
<evidence type="ECO:0000259" key="1">
    <source>
        <dbReference type="Pfam" id="PF01048"/>
    </source>
</evidence>
<dbReference type="GO" id="GO:0004850">
    <property type="term" value="F:uridine phosphorylase activity"/>
    <property type="evidence" value="ECO:0007669"/>
    <property type="project" value="TreeGrafter"/>
</dbReference>
<feature type="domain" description="Nucleoside phosphorylase" evidence="1">
    <location>
        <begin position="32"/>
        <end position="261"/>
    </location>
</feature>
<protein>
    <submittedName>
        <fullName evidence="2">Purine and uridine phosphorylase</fullName>
    </submittedName>
</protein>
<dbReference type="VEuPathDB" id="FungiDB:BCV72DRAFT_241791"/>
<dbReference type="PANTHER" id="PTHR43691">
    <property type="entry name" value="URIDINE PHOSPHORYLASE"/>
    <property type="match status" value="1"/>
</dbReference>
<dbReference type="InterPro" id="IPR000845">
    <property type="entry name" value="Nucleoside_phosphorylase_d"/>
</dbReference>
<dbReference type="InterPro" id="IPR035994">
    <property type="entry name" value="Nucleoside_phosphorylase_sf"/>
</dbReference>
<name>A0A0A1NHW8_RHIZD</name>
<reference evidence="2 3" key="1">
    <citation type="journal article" date="2016" name="Proc. Natl. Acad. Sci. U.S.A.">
        <title>Lipid metabolic changes in an early divergent fungus govern the establishment of a mutualistic symbiosis with endobacteria.</title>
        <authorList>
            <person name="Lastovetsky O.A."/>
            <person name="Gaspar M.L."/>
            <person name="Mondo S.J."/>
            <person name="LaButti K.M."/>
            <person name="Sandor L."/>
            <person name="Grigoriev I.V."/>
            <person name="Henry S.A."/>
            <person name="Pawlowska T.E."/>
        </authorList>
    </citation>
    <scope>NUCLEOTIDE SEQUENCE [LARGE SCALE GENOMIC DNA]</scope>
    <source>
        <strain evidence="2 3">ATCC 11559</strain>
    </source>
</reference>
<dbReference type="CDD" id="cd17769">
    <property type="entry name" value="NP_TgUP-like"/>
    <property type="match status" value="1"/>
</dbReference>